<sequence length="111" mass="12944">MMIISIGQIEILILIYYYAIQKVLIFASYQKSSIPAKGIIKGKNKSCSHLARVLYKNAHVFNIFSILKILVMCGGYYYKRHLQLLHQTSRMFCRLVAPLINVMEEFIYNCF</sequence>
<feature type="transmembrane region" description="Helical" evidence="1">
    <location>
        <begin position="58"/>
        <end position="78"/>
    </location>
</feature>
<dbReference type="Proteomes" id="UP000297703">
    <property type="component" value="Unassembled WGS sequence"/>
</dbReference>
<dbReference type="EMBL" id="QXTE01000054">
    <property type="protein sequence ID" value="TFK09344.1"/>
    <property type="molecule type" value="Genomic_DNA"/>
</dbReference>
<comment type="caution">
    <text evidence="2">The sequence shown here is derived from an EMBL/GenBank/DDBJ whole genome shotgun (WGS) entry which is preliminary data.</text>
</comment>
<organism evidence="2 3">
    <name type="scientific">Platysternon megacephalum</name>
    <name type="common">big-headed turtle</name>
    <dbReference type="NCBI Taxonomy" id="55544"/>
    <lineage>
        <taxon>Eukaryota</taxon>
        <taxon>Metazoa</taxon>
        <taxon>Chordata</taxon>
        <taxon>Craniata</taxon>
        <taxon>Vertebrata</taxon>
        <taxon>Euteleostomi</taxon>
        <taxon>Archelosauria</taxon>
        <taxon>Testudinata</taxon>
        <taxon>Testudines</taxon>
        <taxon>Cryptodira</taxon>
        <taxon>Durocryptodira</taxon>
        <taxon>Testudinoidea</taxon>
        <taxon>Platysternidae</taxon>
        <taxon>Platysternon</taxon>
    </lineage>
</organism>
<keyword evidence="1" id="KW-0812">Transmembrane</keyword>
<proteinExistence type="predicted"/>
<reference evidence="2 3" key="1">
    <citation type="submission" date="2019-04" db="EMBL/GenBank/DDBJ databases">
        <title>Draft genome of the big-headed turtle Platysternon megacephalum.</title>
        <authorList>
            <person name="Gong S."/>
        </authorList>
    </citation>
    <scope>NUCLEOTIDE SEQUENCE [LARGE SCALE GENOMIC DNA]</scope>
    <source>
        <strain evidence="2">DO16091913</strain>
        <tissue evidence="2">Muscle</tissue>
    </source>
</reference>
<keyword evidence="1" id="KW-1133">Transmembrane helix</keyword>
<keyword evidence="1" id="KW-0472">Membrane</keyword>
<keyword evidence="3" id="KW-1185">Reference proteome</keyword>
<reference evidence="2 3" key="2">
    <citation type="submission" date="2019-04" db="EMBL/GenBank/DDBJ databases">
        <title>The genome sequence of big-headed turtle.</title>
        <authorList>
            <person name="Gong S."/>
        </authorList>
    </citation>
    <scope>NUCLEOTIDE SEQUENCE [LARGE SCALE GENOMIC DNA]</scope>
    <source>
        <strain evidence="2">DO16091913</strain>
        <tissue evidence="2">Muscle</tissue>
    </source>
</reference>
<gene>
    <name evidence="2" type="ORF">DR999_PMT07630</name>
</gene>
<name>A0A4D9EUG5_9SAUR</name>
<protein>
    <submittedName>
        <fullName evidence="2">Pleckstrin homology-like domain family A member 2</fullName>
    </submittedName>
</protein>
<accession>A0A4D9EUG5</accession>
<evidence type="ECO:0000313" key="2">
    <source>
        <dbReference type="EMBL" id="TFK09344.1"/>
    </source>
</evidence>
<dbReference type="AlphaFoldDB" id="A0A4D9EUG5"/>
<evidence type="ECO:0000256" key="1">
    <source>
        <dbReference type="SAM" id="Phobius"/>
    </source>
</evidence>
<feature type="transmembrane region" description="Helical" evidence="1">
    <location>
        <begin position="12"/>
        <end position="29"/>
    </location>
</feature>
<evidence type="ECO:0000313" key="3">
    <source>
        <dbReference type="Proteomes" id="UP000297703"/>
    </source>
</evidence>